<comment type="subcellular location">
    <subcellularLocation>
        <location evidence="1">Mitochondrion</location>
    </subcellularLocation>
</comment>
<dbReference type="InterPro" id="IPR007667">
    <property type="entry name" value="Hypoxia_induced_domain"/>
</dbReference>
<proteinExistence type="predicted"/>
<evidence type="ECO:0000256" key="1">
    <source>
        <dbReference type="ARBA" id="ARBA00004173"/>
    </source>
</evidence>
<evidence type="ECO:0000256" key="4">
    <source>
        <dbReference type="ARBA" id="ARBA00023136"/>
    </source>
</evidence>
<dbReference type="EMBL" id="JARAOO010000003">
    <property type="protein sequence ID" value="KAJ7977928.1"/>
    <property type="molecule type" value="Genomic_DNA"/>
</dbReference>
<dbReference type="GO" id="GO:0033617">
    <property type="term" value="P:mitochondrial respiratory chain complex IV assembly"/>
    <property type="evidence" value="ECO:0007669"/>
    <property type="project" value="TreeGrafter"/>
</dbReference>
<dbReference type="PANTHER" id="PTHR28018">
    <property type="entry name" value="RESPIRATORY SUPERCOMPLEX FACTOR 2, MITOCHONDRIAL"/>
    <property type="match status" value="1"/>
</dbReference>
<dbReference type="PROSITE" id="PS51503">
    <property type="entry name" value="HIG1"/>
    <property type="match status" value="1"/>
</dbReference>
<comment type="caution">
    <text evidence="6">The sequence shown here is derived from an EMBL/GenBank/DDBJ whole genome shotgun (WGS) entry which is preliminary data.</text>
</comment>
<keyword evidence="4" id="KW-0472">Membrane</keyword>
<protein>
    <submittedName>
        <fullName evidence="6">Hypoxia-responsive family protein</fullName>
    </submittedName>
</protein>
<evidence type="ECO:0000256" key="3">
    <source>
        <dbReference type="ARBA" id="ARBA00022989"/>
    </source>
</evidence>
<dbReference type="GO" id="GO:0005739">
    <property type="term" value="C:mitochondrion"/>
    <property type="evidence" value="ECO:0007669"/>
    <property type="project" value="UniProtKB-SubCell"/>
</dbReference>
<feature type="non-terminal residue" evidence="6">
    <location>
        <position position="150"/>
    </location>
</feature>
<organism evidence="6 7">
    <name type="scientific">Quillaja saponaria</name>
    <name type="common">Soap bark tree</name>
    <dbReference type="NCBI Taxonomy" id="32244"/>
    <lineage>
        <taxon>Eukaryota</taxon>
        <taxon>Viridiplantae</taxon>
        <taxon>Streptophyta</taxon>
        <taxon>Embryophyta</taxon>
        <taxon>Tracheophyta</taxon>
        <taxon>Spermatophyta</taxon>
        <taxon>Magnoliopsida</taxon>
        <taxon>eudicotyledons</taxon>
        <taxon>Gunneridae</taxon>
        <taxon>Pentapetalae</taxon>
        <taxon>rosids</taxon>
        <taxon>fabids</taxon>
        <taxon>Fabales</taxon>
        <taxon>Quillajaceae</taxon>
        <taxon>Quillaja</taxon>
    </lineage>
</organism>
<evidence type="ECO:0000256" key="2">
    <source>
        <dbReference type="ARBA" id="ARBA00022692"/>
    </source>
</evidence>
<dbReference type="Pfam" id="PF04588">
    <property type="entry name" value="HIG_1_N"/>
    <property type="match status" value="1"/>
</dbReference>
<dbReference type="KEGG" id="qsa:O6P43_007479"/>
<dbReference type="AlphaFoldDB" id="A0AAD7QAI6"/>
<feature type="domain" description="HIG1" evidence="5">
    <location>
        <begin position="57"/>
        <end position="147"/>
    </location>
</feature>
<keyword evidence="7" id="KW-1185">Reference proteome</keyword>
<evidence type="ECO:0000313" key="7">
    <source>
        <dbReference type="Proteomes" id="UP001163823"/>
    </source>
</evidence>
<evidence type="ECO:0000259" key="5">
    <source>
        <dbReference type="PROSITE" id="PS51503"/>
    </source>
</evidence>
<name>A0AAD7QAI6_QUISA</name>
<dbReference type="Proteomes" id="UP001163823">
    <property type="component" value="Chromosome 3"/>
</dbReference>
<dbReference type="PANTHER" id="PTHR28018:SF2">
    <property type="entry name" value="F18C1.18 PROTEIN-RELATED"/>
    <property type="match status" value="1"/>
</dbReference>
<sequence>KSQKQRRHAGNQPTLGAVGFQVRVFFFFLHLISRVPAPFAPLYRALCLSVTSLSKIPVYPSLNDKMAESKTKFEAVREWVVEHKLRTVGCLWASSIAGSIAYEWSRPNKFSVKVIHARLNAQALTLAALAGAAVVEWYDHKAKQTADHAD</sequence>
<reference evidence="6" key="1">
    <citation type="journal article" date="2023" name="Science">
        <title>Elucidation of the pathway for biosynthesis of saponin adjuvants from the soapbark tree.</title>
        <authorList>
            <person name="Reed J."/>
            <person name="Orme A."/>
            <person name="El-Demerdash A."/>
            <person name="Owen C."/>
            <person name="Martin L.B.B."/>
            <person name="Misra R.C."/>
            <person name="Kikuchi S."/>
            <person name="Rejzek M."/>
            <person name="Martin A.C."/>
            <person name="Harkess A."/>
            <person name="Leebens-Mack J."/>
            <person name="Louveau T."/>
            <person name="Stephenson M.J."/>
            <person name="Osbourn A."/>
        </authorList>
    </citation>
    <scope>NUCLEOTIDE SEQUENCE</scope>
    <source>
        <strain evidence="6">S10</strain>
    </source>
</reference>
<dbReference type="InterPro" id="IPR040153">
    <property type="entry name" value="Rcf2"/>
</dbReference>
<evidence type="ECO:0000313" key="6">
    <source>
        <dbReference type="EMBL" id="KAJ7977928.1"/>
    </source>
</evidence>
<keyword evidence="2" id="KW-0812">Transmembrane</keyword>
<gene>
    <name evidence="6" type="ORF">O6P43_007479</name>
</gene>
<keyword evidence="3" id="KW-1133">Transmembrane helix</keyword>
<accession>A0AAD7QAI6</accession>